<name>A0ABW2F2M1_9BACL</name>
<dbReference type="RefSeq" id="WP_378050532.1">
    <property type="nucleotide sequence ID" value="NZ_JBHMDN010000028.1"/>
</dbReference>
<organism evidence="2 3">
    <name type="scientific">Cohnella cellulosilytica</name>
    <dbReference type="NCBI Taxonomy" id="986710"/>
    <lineage>
        <taxon>Bacteria</taxon>
        <taxon>Bacillati</taxon>
        <taxon>Bacillota</taxon>
        <taxon>Bacilli</taxon>
        <taxon>Bacillales</taxon>
        <taxon>Paenibacillaceae</taxon>
        <taxon>Cohnella</taxon>
    </lineage>
</organism>
<sequence length="121" mass="13346">MGGKTKLLDMQLLETLHAESREHEQLVNASLQSVHRELAKLNELAIRLAAKEHGGELKKAVVHADTMIETLKDHFEQTKRLIEVKLSGAVNLSPIRSNPFAGSARTSGSPDVFSLDPKLKK</sequence>
<dbReference type="Proteomes" id="UP001596378">
    <property type="component" value="Unassembled WGS sequence"/>
</dbReference>
<accession>A0ABW2F2M1</accession>
<proteinExistence type="predicted"/>
<gene>
    <name evidence="2" type="ORF">ACFQMJ_01780</name>
</gene>
<evidence type="ECO:0000256" key="1">
    <source>
        <dbReference type="SAM" id="MobiDB-lite"/>
    </source>
</evidence>
<evidence type="ECO:0000313" key="3">
    <source>
        <dbReference type="Proteomes" id="UP001596378"/>
    </source>
</evidence>
<protein>
    <recommendedName>
        <fullName evidence="4">FlgN protein</fullName>
    </recommendedName>
</protein>
<feature type="region of interest" description="Disordered" evidence="1">
    <location>
        <begin position="94"/>
        <end position="121"/>
    </location>
</feature>
<comment type="caution">
    <text evidence="2">The sequence shown here is derived from an EMBL/GenBank/DDBJ whole genome shotgun (WGS) entry which is preliminary data.</text>
</comment>
<evidence type="ECO:0000313" key="2">
    <source>
        <dbReference type="EMBL" id="MFC7147251.1"/>
    </source>
</evidence>
<keyword evidence="3" id="KW-1185">Reference proteome</keyword>
<dbReference type="EMBL" id="JBHTAI010000001">
    <property type="protein sequence ID" value="MFC7147251.1"/>
    <property type="molecule type" value="Genomic_DNA"/>
</dbReference>
<evidence type="ECO:0008006" key="4">
    <source>
        <dbReference type="Google" id="ProtNLM"/>
    </source>
</evidence>
<reference evidence="3" key="1">
    <citation type="journal article" date="2019" name="Int. J. Syst. Evol. Microbiol.">
        <title>The Global Catalogue of Microorganisms (GCM) 10K type strain sequencing project: providing services to taxonomists for standard genome sequencing and annotation.</title>
        <authorList>
            <consortium name="The Broad Institute Genomics Platform"/>
            <consortium name="The Broad Institute Genome Sequencing Center for Infectious Disease"/>
            <person name="Wu L."/>
            <person name="Ma J."/>
        </authorList>
    </citation>
    <scope>NUCLEOTIDE SEQUENCE [LARGE SCALE GENOMIC DNA]</scope>
    <source>
        <strain evidence="3">KCTC 12907</strain>
    </source>
</reference>